<protein>
    <submittedName>
        <fullName evidence="1">Uncharacterized protein</fullName>
    </submittedName>
</protein>
<accession>A0A9W7GN55</accession>
<reference evidence="2" key="1">
    <citation type="journal article" date="2023" name="Commun. Biol.">
        <title>Genome analysis of Parmales, the sister group of diatoms, reveals the evolutionary specialization of diatoms from phago-mixotrophs to photoautotrophs.</title>
        <authorList>
            <person name="Ban H."/>
            <person name="Sato S."/>
            <person name="Yoshikawa S."/>
            <person name="Yamada K."/>
            <person name="Nakamura Y."/>
            <person name="Ichinomiya M."/>
            <person name="Sato N."/>
            <person name="Blanc-Mathieu R."/>
            <person name="Endo H."/>
            <person name="Kuwata A."/>
            <person name="Ogata H."/>
        </authorList>
    </citation>
    <scope>NUCLEOTIDE SEQUENCE [LARGE SCALE GENOMIC DNA]</scope>
</reference>
<comment type="caution">
    <text evidence="1">The sequence shown here is derived from an EMBL/GenBank/DDBJ whole genome shotgun (WGS) entry which is preliminary data.</text>
</comment>
<dbReference type="Proteomes" id="UP001165065">
    <property type="component" value="Unassembled WGS sequence"/>
</dbReference>
<organism evidence="1 2">
    <name type="scientific">Triparma columacea</name>
    <dbReference type="NCBI Taxonomy" id="722753"/>
    <lineage>
        <taxon>Eukaryota</taxon>
        <taxon>Sar</taxon>
        <taxon>Stramenopiles</taxon>
        <taxon>Ochrophyta</taxon>
        <taxon>Bolidophyceae</taxon>
        <taxon>Parmales</taxon>
        <taxon>Triparmaceae</taxon>
        <taxon>Triparma</taxon>
    </lineage>
</organism>
<dbReference type="EMBL" id="BRYA01000346">
    <property type="protein sequence ID" value="GMI47468.1"/>
    <property type="molecule type" value="Genomic_DNA"/>
</dbReference>
<dbReference type="AlphaFoldDB" id="A0A9W7GN55"/>
<evidence type="ECO:0000313" key="2">
    <source>
        <dbReference type="Proteomes" id="UP001165065"/>
    </source>
</evidence>
<gene>
    <name evidence="1" type="ORF">TrCOL_g9643</name>
</gene>
<keyword evidence="2" id="KW-1185">Reference proteome</keyword>
<proteinExistence type="predicted"/>
<name>A0A9W7GN55_9STRA</name>
<evidence type="ECO:0000313" key="1">
    <source>
        <dbReference type="EMBL" id="GMI47468.1"/>
    </source>
</evidence>
<sequence length="280" mass="29524">MVKSTSSSGKDPFLRSLKDKLKQQERSNGLLYSLIQKQGRGTIKFRGGEEKGGGVGGEGGRDFAKVAEEFVGGVAEGVFGGEGGLAAMGGMAIGGAGGRGADEATTVPSLPASSPLRVVESVVRIFPGGEVIQEPEGYTFRPCLGTGGEGGGGWEDMERLVGVESYGTRWWVVRMRDGMGFSVGLKDGGKGEHGVLGSVGLTEAVIKVVEYTAFLREEGREGGGRIRWSWERGEGVVDVEGWDKARDKVGWRKAWKVIKGELGGVLSGKGGGKKRKIEND</sequence>